<gene>
    <name evidence="2" type="ORF">EUTSA_v10000412mg</name>
</gene>
<evidence type="ECO:0000313" key="2">
    <source>
        <dbReference type="EMBL" id="ESQ46592.1"/>
    </source>
</evidence>
<reference evidence="2 3" key="1">
    <citation type="journal article" date="2013" name="Front. Plant Sci.">
        <title>The Reference Genome of the Halophytic Plant Eutrema salsugineum.</title>
        <authorList>
            <person name="Yang R."/>
            <person name="Jarvis D.E."/>
            <person name="Chen H."/>
            <person name="Beilstein M.A."/>
            <person name="Grimwood J."/>
            <person name="Jenkins J."/>
            <person name="Shu S."/>
            <person name="Prochnik S."/>
            <person name="Xin M."/>
            <person name="Ma C."/>
            <person name="Schmutz J."/>
            <person name="Wing R.A."/>
            <person name="Mitchell-Olds T."/>
            <person name="Schumaker K.S."/>
            <person name="Wang X."/>
        </authorList>
    </citation>
    <scope>NUCLEOTIDE SEQUENCE [LARGE SCALE GENOMIC DNA]</scope>
</reference>
<protein>
    <submittedName>
        <fullName evidence="2">Uncharacterized protein</fullName>
    </submittedName>
</protein>
<dbReference type="EMBL" id="KI517426">
    <property type="protein sequence ID" value="ESQ46592.1"/>
    <property type="molecule type" value="Genomic_DNA"/>
</dbReference>
<dbReference type="KEGG" id="eus:EUTSA_v10000412mg"/>
<dbReference type="Proteomes" id="UP000030689">
    <property type="component" value="Unassembled WGS sequence"/>
</dbReference>
<keyword evidence="3" id="KW-1185">Reference proteome</keyword>
<accession>V4LVS3</accession>
<sequence length="71" mass="8381">MIPRPPGFWCDRLCISFYEEPSHHTVIKGTAISTAKTPKSKQRDFENPNLNPKSQIRNMNMKQYTRNYQTH</sequence>
<dbReference type="Gramene" id="ESQ46592">
    <property type="protein sequence ID" value="ESQ46592"/>
    <property type="gene ID" value="EUTSA_v10000412mg"/>
</dbReference>
<feature type="compositionally biased region" description="Polar residues" evidence="1">
    <location>
        <begin position="48"/>
        <end position="71"/>
    </location>
</feature>
<name>V4LVS3_EUTSA</name>
<dbReference type="AlphaFoldDB" id="V4LVS3"/>
<evidence type="ECO:0000256" key="1">
    <source>
        <dbReference type="SAM" id="MobiDB-lite"/>
    </source>
</evidence>
<evidence type="ECO:0000313" key="3">
    <source>
        <dbReference type="Proteomes" id="UP000030689"/>
    </source>
</evidence>
<feature type="region of interest" description="Disordered" evidence="1">
    <location>
        <begin position="34"/>
        <end position="71"/>
    </location>
</feature>
<proteinExistence type="predicted"/>
<organism evidence="2 3">
    <name type="scientific">Eutrema salsugineum</name>
    <name type="common">Saltwater cress</name>
    <name type="synonym">Sisymbrium salsugineum</name>
    <dbReference type="NCBI Taxonomy" id="72664"/>
    <lineage>
        <taxon>Eukaryota</taxon>
        <taxon>Viridiplantae</taxon>
        <taxon>Streptophyta</taxon>
        <taxon>Embryophyta</taxon>
        <taxon>Tracheophyta</taxon>
        <taxon>Spermatophyta</taxon>
        <taxon>Magnoliopsida</taxon>
        <taxon>eudicotyledons</taxon>
        <taxon>Gunneridae</taxon>
        <taxon>Pentapetalae</taxon>
        <taxon>rosids</taxon>
        <taxon>malvids</taxon>
        <taxon>Brassicales</taxon>
        <taxon>Brassicaceae</taxon>
        <taxon>Eutremeae</taxon>
        <taxon>Eutrema</taxon>
    </lineage>
</organism>